<sequence>MSLIQRIVQRLKRDYFRSRHTKATRQILSTPPVERGNLPFMLLSMVHTRDVLAYLVALKSFVRYANAERVVVVCDPSITDEDRAVLRQHVPHIELHHADEFVHPDIPRGGVWERLYAISGFVRETYVVQLDADTVTVQPIPEIVEGVRNGTGFVLADLPDTPLRQLPAVREHALRVLKPGAHIQTISESEMVNVGLPQDALYVRGCAGFTGFPHSDTMRDAMLDFSRRMTAKLGEDWKRWGTEQVTSNYLVANARGTRTLPFPKYGTPDCATAETAFLHFIGSMRFINSKYEATSRDVIRALDAAPGAGATLAQSTTAG</sequence>
<protein>
    <recommendedName>
        <fullName evidence="3">Glycosyl transferase 8 family protein</fullName>
    </recommendedName>
</protein>
<dbReference type="Proteomes" id="UP000180246">
    <property type="component" value="Unassembled WGS sequence"/>
</dbReference>
<dbReference type="SUPFAM" id="SSF53448">
    <property type="entry name" value="Nucleotide-diphospho-sugar transferases"/>
    <property type="match status" value="1"/>
</dbReference>
<proteinExistence type="predicted"/>
<comment type="caution">
    <text evidence="1">The sequence shown here is derived from an EMBL/GenBank/DDBJ whole genome shotgun (WGS) entry which is preliminary data.</text>
</comment>
<evidence type="ECO:0000313" key="1">
    <source>
        <dbReference type="EMBL" id="OIJ40585.1"/>
    </source>
</evidence>
<evidence type="ECO:0008006" key="3">
    <source>
        <dbReference type="Google" id="ProtNLM"/>
    </source>
</evidence>
<gene>
    <name evidence="1" type="ORF">LO55_1340</name>
</gene>
<reference evidence="1 2" key="1">
    <citation type="submission" date="2014-10" db="EMBL/GenBank/DDBJ databases">
        <authorList>
            <person name="Seo M.-J."/>
            <person name="Seok Y.J."/>
            <person name="Cha I.-T."/>
        </authorList>
    </citation>
    <scope>NUCLEOTIDE SEQUENCE [LARGE SCALE GENOMIC DNA]</scope>
    <source>
        <strain evidence="1 2">NEU</strain>
    </source>
</reference>
<dbReference type="EMBL" id="JRYB01000001">
    <property type="protein sequence ID" value="OIJ40585.1"/>
    <property type="molecule type" value="Genomic_DNA"/>
</dbReference>
<name>A0A1S2N687_9BURK</name>
<dbReference type="Gene3D" id="3.90.550.10">
    <property type="entry name" value="Spore Coat Polysaccharide Biosynthesis Protein SpsA, Chain A"/>
    <property type="match status" value="1"/>
</dbReference>
<accession>A0A1S2N687</accession>
<dbReference type="AlphaFoldDB" id="A0A1S2N687"/>
<organism evidence="1 2">
    <name type="scientific">Massilia timonae</name>
    <dbReference type="NCBI Taxonomy" id="47229"/>
    <lineage>
        <taxon>Bacteria</taxon>
        <taxon>Pseudomonadati</taxon>
        <taxon>Pseudomonadota</taxon>
        <taxon>Betaproteobacteria</taxon>
        <taxon>Burkholderiales</taxon>
        <taxon>Oxalobacteraceae</taxon>
        <taxon>Telluria group</taxon>
        <taxon>Massilia</taxon>
    </lineage>
</organism>
<dbReference type="CDD" id="cd00761">
    <property type="entry name" value="Glyco_tranf_GTA_type"/>
    <property type="match status" value="1"/>
</dbReference>
<dbReference type="InterPro" id="IPR029044">
    <property type="entry name" value="Nucleotide-diphossugar_trans"/>
</dbReference>
<evidence type="ECO:0000313" key="2">
    <source>
        <dbReference type="Proteomes" id="UP000180246"/>
    </source>
</evidence>